<dbReference type="PANTHER" id="PTHR12894">
    <property type="entry name" value="CNH DOMAIN CONTAINING"/>
    <property type="match status" value="1"/>
</dbReference>
<proteinExistence type="predicted"/>
<name>A0ABR4QJY5_9CEST</name>
<dbReference type="InterPro" id="IPR032914">
    <property type="entry name" value="Vam6/VPS39/TRAP1"/>
</dbReference>
<sequence>MSGESTALPLVETAILKLCVHLAENGFCIRDLGYESWEELVGSLSNADVSDLLIFLEDHRAHHVKALLYRWNGNIEGALDIWRSLALGILTDAHFPGPSFFTNALFTTLTSPNAYDNRASSFLDHNATFEGVTNASTLTGSTVYAELVAHHLQELLSVGGERAVGLADGLIQRLACITAWNGAGASATTANSEAFVFAPTSILKRLLPQYPSLAENFLWYRVFKAGDKESTRHTLLADLQMNLLLKYAEANDAERLENQRRRFRCTLSNLDDCHTEKLLETLKSSPLASLFAEEYITLLGKLKKYSEALEVLLLRKRNFNAALHFCAWCANLETRQKVADQSVFWCCKDSNPPKASPRLPVTPDAYTVLVKLLCSSDKFLLGQSKKLLEKDVPNLDFVEICKNLPESWPLDNTTSAFLARALKSSLTRSSTSNIELGLAARLASASRTEAVASISHGLLVTEASRCACCRLPLSAYGSHRPFAWILTSDHSPLSVVHLHCLQADSKL</sequence>
<accession>A0ABR4QJY5</accession>
<comment type="caution">
    <text evidence="1">The sequence shown here is derived from an EMBL/GenBank/DDBJ whole genome shotgun (WGS) entry which is preliminary data.</text>
</comment>
<dbReference type="EMBL" id="JAKROA010000002">
    <property type="protein sequence ID" value="KAL5109847.1"/>
    <property type="molecule type" value="Genomic_DNA"/>
</dbReference>
<dbReference type="PANTHER" id="PTHR12894:SF27">
    <property type="entry name" value="TRANSFORMING GROWTH FACTOR-BETA RECEPTOR-ASSOCIATED PROTEIN 1"/>
    <property type="match status" value="1"/>
</dbReference>
<organism evidence="1 2">
    <name type="scientific">Taenia crassiceps</name>
    <dbReference type="NCBI Taxonomy" id="6207"/>
    <lineage>
        <taxon>Eukaryota</taxon>
        <taxon>Metazoa</taxon>
        <taxon>Spiralia</taxon>
        <taxon>Lophotrochozoa</taxon>
        <taxon>Platyhelminthes</taxon>
        <taxon>Cestoda</taxon>
        <taxon>Eucestoda</taxon>
        <taxon>Cyclophyllidea</taxon>
        <taxon>Taeniidae</taxon>
        <taxon>Taenia</taxon>
    </lineage>
</organism>
<dbReference type="Proteomes" id="UP001651158">
    <property type="component" value="Unassembled WGS sequence"/>
</dbReference>
<evidence type="ECO:0000313" key="2">
    <source>
        <dbReference type="Proteomes" id="UP001651158"/>
    </source>
</evidence>
<keyword evidence="2" id="KW-1185">Reference proteome</keyword>
<gene>
    <name evidence="1" type="ORF">TcWFU_001747</name>
</gene>
<protein>
    <submittedName>
        <fullName evidence="1">Uncharacterized protein</fullName>
    </submittedName>
</protein>
<reference evidence="1 2" key="1">
    <citation type="journal article" date="2022" name="Front. Cell. Infect. Microbiol.">
        <title>The Genomes of Two Strains of Taenia crassiceps the Animal Model for the Study of Human Cysticercosis.</title>
        <authorList>
            <person name="Bobes R.J."/>
            <person name="Estrada K."/>
            <person name="Rios-Valencia D.G."/>
            <person name="Calderon-Gallegos A."/>
            <person name="de la Torre P."/>
            <person name="Carrero J.C."/>
            <person name="Sanchez-Flores A."/>
            <person name="Laclette J.P."/>
        </authorList>
    </citation>
    <scope>NUCLEOTIDE SEQUENCE [LARGE SCALE GENOMIC DNA]</scope>
    <source>
        <strain evidence="1">WFUcys</strain>
    </source>
</reference>
<evidence type="ECO:0000313" key="1">
    <source>
        <dbReference type="EMBL" id="KAL5109847.1"/>
    </source>
</evidence>